<dbReference type="AlphaFoldDB" id="A0A4U8Q2H6"/>
<sequence>MTSSALILNDLEVRFYENDFKLSDINLEIKTGTITGLIGRNGAGKTTLLKAIMGLQKYQKGTITYFETDKSLKNPLIKERLSFTSNALAYNPRFSPDQIANAVAPFYKNFKYDLFEKYLDLFHLNEDQRLANFSTGMQRKFQVLLTISCNPDLLILDEPTANLDTVSKDDILDMVMDFMQDEEKSILFSTNLTVDVERIADYVVFMEKGRIIFAEEKDTLLEQYQLFHCPTECMTPEFKKNIVGMKETAFGYEGLISSSHSDIAGTNTDEIRFVRAGFDDFMRYFSEEGA</sequence>
<feature type="domain" description="ABC transporter" evidence="4">
    <location>
        <begin position="6"/>
        <end position="233"/>
    </location>
</feature>
<keyword evidence="6" id="KW-1185">Reference proteome</keyword>
<reference evidence="5 6" key="1">
    <citation type="journal article" date="2019" name="Anaerobe">
        <title>Detection of Robinsoniella peoriensis in multiple bone samples of a trauma patient.</title>
        <authorList>
            <person name="Schrottner P."/>
            <person name="Hartwich K."/>
            <person name="Bunk B."/>
            <person name="Schober I."/>
            <person name="Helbig S."/>
            <person name="Rudolph W.W."/>
            <person name="Gunzer F."/>
        </authorList>
    </citation>
    <scope>NUCLEOTIDE SEQUENCE [LARGE SCALE GENOMIC DNA]</scope>
    <source>
        <strain evidence="5 6">DSM 106044</strain>
    </source>
</reference>
<evidence type="ECO:0000313" key="5">
    <source>
        <dbReference type="EMBL" id="TLC98949.1"/>
    </source>
</evidence>
<evidence type="ECO:0000256" key="2">
    <source>
        <dbReference type="ARBA" id="ARBA00022741"/>
    </source>
</evidence>
<evidence type="ECO:0000259" key="4">
    <source>
        <dbReference type="PROSITE" id="PS50893"/>
    </source>
</evidence>
<dbReference type="InterPro" id="IPR003593">
    <property type="entry name" value="AAA+_ATPase"/>
</dbReference>
<dbReference type="Proteomes" id="UP000306509">
    <property type="component" value="Unassembled WGS sequence"/>
</dbReference>
<dbReference type="Gene3D" id="3.40.50.300">
    <property type="entry name" value="P-loop containing nucleotide triphosphate hydrolases"/>
    <property type="match status" value="1"/>
</dbReference>
<gene>
    <name evidence="5" type="primary">ytrB_6</name>
    <name evidence="5" type="ORF">DSM106044_04279</name>
</gene>
<comment type="caution">
    <text evidence="5">The sequence shown here is derived from an EMBL/GenBank/DDBJ whole genome shotgun (WGS) entry which is preliminary data.</text>
</comment>
<dbReference type="Pfam" id="PF00005">
    <property type="entry name" value="ABC_tran"/>
    <property type="match status" value="1"/>
</dbReference>
<dbReference type="GO" id="GO:0005524">
    <property type="term" value="F:ATP binding"/>
    <property type="evidence" value="ECO:0007669"/>
    <property type="project" value="UniProtKB-KW"/>
</dbReference>
<dbReference type="RefSeq" id="WP_047833005.1">
    <property type="nucleotide sequence ID" value="NZ_JBHTNY010000004.1"/>
</dbReference>
<accession>A0A4U8Q2H6</accession>
<dbReference type="PANTHER" id="PTHR42939">
    <property type="entry name" value="ABC TRANSPORTER ATP-BINDING PROTEIN ALBC-RELATED"/>
    <property type="match status" value="1"/>
</dbReference>
<keyword evidence="2" id="KW-0547">Nucleotide-binding</keyword>
<dbReference type="InterPro" id="IPR027417">
    <property type="entry name" value="P-loop_NTPase"/>
</dbReference>
<dbReference type="PROSITE" id="PS50893">
    <property type="entry name" value="ABC_TRANSPORTER_2"/>
    <property type="match status" value="1"/>
</dbReference>
<keyword evidence="3 5" id="KW-0067">ATP-binding</keyword>
<evidence type="ECO:0000256" key="1">
    <source>
        <dbReference type="ARBA" id="ARBA00022448"/>
    </source>
</evidence>
<dbReference type="SUPFAM" id="SSF52540">
    <property type="entry name" value="P-loop containing nucleoside triphosphate hydrolases"/>
    <property type="match status" value="1"/>
</dbReference>
<keyword evidence="1" id="KW-0813">Transport</keyword>
<dbReference type="PANTHER" id="PTHR42939:SF3">
    <property type="entry name" value="ABC TRANSPORTER ATP-BINDING COMPONENT"/>
    <property type="match status" value="1"/>
</dbReference>
<dbReference type="CDD" id="cd03230">
    <property type="entry name" value="ABC_DR_subfamily_A"/>
    <property type="match status" value="1"/>
</dbReference>
<organism evidence="5 6">
    <name type="scientific">Robinsoniella peoriensis</name>
    <dbReference type="NCBI Taxonomy" id="180332"/>
    <lineage>
        <taxon>Bacteria</taxon>
        <taxon>Bacillati</taxon>
        <taxon>Bacillota</taxon>
        <taxon>Clostridia</taxon>
        <taxon>Lachnospirales</taxon>
        <taxon>Lachnospiraceae</taxon>
        <taxon>Robinsoniella</taxon>
    </lineage>
</organism>
<dbReference type="GO" id="GO:0016887">
    <property type="term" value="F:ATP hydrolysis activity"/>
    <property type="evidence" value="ECO:0007669"/>
    <property type="project" value="InterPro"/>
</dbReference>
<evidence type="ECO:0000256" key="3">
    <source>
        <dbReference type="ARBA" id="ARBA00022840"/>
    </source>
</evidence>
<dbReference type="InterPro" id="IPR051782">
    <property type="entry name" value="ABC_Transporter_VariousFunc"/>
</dbReference>
<proteinExistence type="predicted"/>
<dbReference type="InterPro" id="IPR003439">
    <property type="entry name" value="ABC_transporter-like_ATP-bd"/>
</dbReference>
<dbReference type="STRING" id="180332.GCA_000797495_02650"/>
<evidence type="ECO:0000313" key="6">
    <source>
        <dbReference type="Proteomes" id="UP000306509"/>
    </source>
</evidence>
<dbReference type="SMART" id="SM00382">
    <property type="entry name" value="AAA"/>
    <property type="match status" value="1"/>
</dbReference>
<dbReference type="EMBL" id="QGQD01000079">
    <property type="protein sequence ID" value="TLC98949.1"/>
    <property type="molecule type" value="Genomic_DNA"/>
</dbReference>
<protein>
    <submittedName>
        <fullName evidence="5">ABC transporter ATP-binding protein YtrB</fullName>
    </submittedName>
</protein>
<name>A0A4U8Q2H6_9FIRM</name>